<dbReference type="GO" id="GO:0016887">
    <property type="term" value="F:ATP hydrolysis activity"/>
    <property type="evidence" value="ECO:0007669"/>
    <property type="project" value="InterPro"/>
</dbReference>
<dbReference type="Pfam" id="PF08676">
    <property type="entry name" value="MutL_C"/>
    <property type="match status" value="1"/>
</dbReference>
<feature type="domain" description="MutL C-terminal dimerisation" evidence="5">
    <location>
        <begin position="355"/>
        <end position="476"/>
    </location>
</feature>
<dbReference type="NCBIfam" id="TIGR00585">
    <property type="entry name" value="mutl"/>
    <property type="match status" value="1"/>
</dbReference>
<dbReference type="CDD" id="cd00782">
    <property type="entry name" value="MutL_Trans"/>
    <property type="match status" value="1"/>
</dbReference>
<dbReference type="KEGG" id="tpt:Tpet_0901"/>
<dbReference type="InterPro" id="IPR038973">
    <property type="entry name" value="MutL/Mlh/Pms-like"/>
</dbReference>
<dbReference type="FunFam" id="3.30.565.10:FF:000003">
    <property type="entry name" value="DNA mismatch repair endonuclease MutL"/>
    <property type="match status" value="1"/>
</dbReference>
<dbReference type="InterPro" id="IPR014762">
    <property type="entry name" value="DNA_mismatch_repair_CS"/>
</dbReference>
<dbReference type="PANTHER" id="PTHR10073:SF12">
    <property type="entry name" value="DNA MISMATCH REPAIR PROTEIN MLH1"/>
    <property type="match status" value="1"/>
</dbReference>
<dbReference type="HOGENOM" id="CLU_004131_4_1_0"/>
<dbReference type="GO" id="GO:0030983">
    <property type="term" value="F:mismatched DNA binding"/>
    <property type="evidence" value="ECO:0007669"/>
    <property type="project" value="InterPro"/>
</dbReference>
<dbReference type="SUPFAM" id="SSF118116">
    <property type="entry name" value="DNA mismatch repair protein MutL"/>
    <property type="match status" value="1"/>
</dbReference>
<dbReference type="PROSITE" id="PS00058">
    <property type="entry name" value="DNA_MISMATCH_REPAIR_1"/>
    <property type="match status" value="1"/>
</dbReference>
<dbReference type="CDD" id="cd16926">
    <property type="entry name" value="HATPase_MutL-MLH-PMS-like"/>
    <property type="match status" value="1"/>
</dbReference>
<dbReference type="GO" id="GO:0140664">
    <property type="term" value="F:ATP-dependent DNA damage sensor activity"/>
    <property type="evidence" value="ECO:0007669"/>
    <property type="project" value="InterPro"/>
</dbReference>
<reference evidence="8" key="1">
    <citation type="submission" date="2007-05" db="EMBL/GenBank/DDBJ databases">
        <title>Complete sequence of Thermotoga petrophila RKU-1.</title>
        <authorList>
            <consortium name="US DOE Joint Genome Institute"/>
            <person name="Copeland A."/>
            <person name="Lucas S."/>
            <person name="Lapidus A."/>
            <person name="Barry K."/>
            <person name="Glavina del Rio T."/>
            <person name="Dalin E."/>
            <person name="Tice H."/>
            <person name="Pitluck S."/>
            <person name="Sims D."/>
            <person name="Brettin T."/>
            <person name="Bruce D."/>
            <person name="Detter J.C."/>
            <person name="Han C."/>
            <person name="Tapia R."/>
            <person name="Schmutz J."/>
            <person name="Larimer F."/>
            <person name="Land M."/>
            <person name="Hauser L."/>
            <person name="Kyrpides N."/>
            <person name="Mikhailova N."/>
            <person name="Nelson K."/>
            <person name="Gogarten J.P."/>
            <person name="Noll K."/>
            <person name="Richardson P."/>
        </authorList>
    </citation>
    <scope>NUCLEOTIDE SEQUENCE [LARGE SCALE GENOMIC DNA]</scope>
    <source>
        <strain evidence="8">ATCC BAA-488 / DSM 13995 / JCM 10881 / RKU-1</strain>
    </source>
</reference>
<dbReference type="STRING" id="390874.Tpet_0901"/>
<reference evidence="7 8" key="2">
    <citation type="journal article" date="2009" name="Proc. Natl. Acad. Sci. U.S.A.">
        <title>On the chimeric nature, thermophilic origin, and phylogenetic placement of the Thermotogales.</title>
        <authorList>
            <person name="Zhaxybayeva O."/>
            <person name="Swithers K.S."/>
            <person name="Lapierre P."/>
            <person name="Fournier G.P."/>
            <person name="Bickhart D.M."/>
            <person name="DeBoy R.T."/>
            <person name="Nelson K.E."/>
            <person name="Nesbo C.L."/>
            <person name="Doolittle W.F."/>
            <person name="Gogarten J.P."/>
            <person name="Noll K.M."/>
        </authorList>
    </citation>
    <scope>NUCLEOTIDE SEQUENCE [LARGE SCALE GENOMIC DNA]</scope>
    <source>
        <strain evidence="8">ATCC BAA-488 / DSM 13995 / JCM 10881 / RKU-1</strain>
    </source>
</reference>
<dbReference type="PANTHER" id="PTHR10073">
    <property type="entry name" value="DNA MISMATCH REPAIR PROTEIN MLH, PMS, MUTL"/>
    <property type="match status" value="1"/>
</dbReference>
<evidence type="ECO:0000259" key="6">
    <source>
        <dbReference type="SMART" id="SM01340"/>
    </source>
</evidence>
<dbReference type="SUPFAM" id="SSF54211">
    <property type="entry name" value="Ribosomal protein S5 domain 2-like"/>
    <property type="match status" value="1"/>
</dbReference>
<organism evidence="7 8">
    <name type="scientific">Thermotoga petrophila (strain ATCC BAA-488 / DSM 13995 / JCM 10881 / RKU-1)</name>
    <dbReference type="NCBI Taxonomy" id="390874"/>
    <lineage>
        <taxon>Bacteria</taxon>
        <taxon>Thermotogati</taxon>
        <taxon>Thermotogota</taxon>
        <taxon>Thermotogae</taxon>
        <taxon>Thermotogales</taxon>
        <taxon>Thermotogaceae</taxon>
        <taxon>Thermotoga</taxon>
    </lineage>
</organism>
<dbReference type="Gene3D" id="3.30.565.10">
    <property type="entry name" value="Histidine kinase-like ATPase, C-terminal domain"/>
    <property type="match status" value="1"/>
</dbReference>
<keyword evidence="3 4" id="KW-0234">DNA repair</keyword>
<sequence>MERCSVLRIKRLPESLIRKIAAGEVIHNPSFVLKELVENSLDAQATRIVVEIENGGKNMVRVSDNGIGMTREEALLAIEPYTTSKIENEEDLQRIRTYGFRGEALASIVQVSRTRIVTKTEKDALATQLVIAGGKVEEISETHRDIGTTVEVRDLFFNLPVRRKSLKSSAIELRMCREMFERFVLARNDVDFVFASDGKIVHSFPKTQNIFERALLILEDLRKGYITFEEELSGLRINGIVSSREVTRSSRTGEYFYVNGRFVVSDELHEVLMKVYDLPKRSYPIVILFIEVNPEELDVNIHPSKIVVKFLNEEKVKKSLEEVLKKNLARKWYRSVTYEEISSRALSVAEAPSYRWFLVKGKYAVVEVEDGLLFVDLHALHERTIYEEILSKKSWGKRPVKKNITVVLSREEKQKLEEYGFSFQGEEGALKVIEIPEFLTEDVVEEFFRDFSVDEKLKERIALAACKLATKSGEFDEETTSKLLDVFFKKRFERCPHGRPISFKISYEDMDRFFER</sequence>
<dbReference type="AlphaFoldDB" id="A5IL46"/>
<comment type="similarity">
    <text evidence="1 4">Belongs to the DNA mismatch repair MutL/HexB family.</text>
</comment>
<dbReference type="InterPro" id="IPR013507">
    <property type="entry name" value="DNA_mismatch_S5_2-like"/>
</dbReference>
<dbReference type="InterPro" id="IPR036890">
    <property type="entry name" value="HATPase_C_sf"/>
</dbReference>
<dbReference type="HAMAP" id="MF_00149">
    <property type="entry name" value="DNA_mis_repair"/>
    <property type="match status" value="1"/>
</dbReference>
<dbReference type="InterPro" id="IPR020568">
    <property type="entry name" value="Ribosomal_Su5_D2-typ_SF"/>
</dbReference>
<comment type="function">
    <text evidence="4">This protein is involved in the repair of mismatches in DNA. It is required for dam-dependent methyl-directed DNA mismatch repair. May act as a 'molecular matchmaker', a protein that promotes the formation of a stable complex between two or more DNA-binding proteins in an ATP-dependent manner without itself being part of a final effector complex.</text>
</comment>
<dbReference type="InterPro" id="IPR037198">
    <property type="entry name" value="MutL_C_sf"/>
</dbReference>
<dbReference type="eggNOG" id="COG0323">
    <property type="taxonomic scope" value="Bacteria"/>
</dbReference>
<evidence type="ECO:0000256" key="4">
    <source>
        <dbReference type="HAMAP-Rule" id="MF_00149"/>
    </source>
</evidence>
<dbReference type="InterPro" id="IPR014790">
    <property type="entry name" value="MutL_C"/>
</dbReference>
<evidence type="ECO:0000256" key="2">
    <source>
        <dbReference type="ARBA" id="ARBA00022763"/>
    </source>
</evidence>
<evidence type="ECO:0000256" key="1">
    <source>
        <dbReference type="ARBA" id="ARBA00006082"/>
    </source>
</evidence>
<dbReference type="GO" id="GO:0032300">
    <property type="term" value="C:mismatch repair complex"/>
    <property type="evidence" value="ECO:0007669"/>
    <property type="project" value="InterPro"/>
</dbReference>
<feature type="domain" description="DNA mismatch repair protein S5" evidence="6">
    <location>
        <begin position="213"/>
        <end position="329"/>
    </location>
</feature>
<evidence type="ECO:0000256" key="3">
    <source>
        <dbReference type="ARBA" id="ARBA00023204"/>
    </source>
</evidence>
<dbReference type="EMBL" id="CP000702">
    <property type="protein sequence ID" value="ABQ46919.1"/>
    <property type="molecule type" value="Genomic_DNA"/>
</dbReference>
<keyword evidence="2 4" id="KW-0227">DNA damage</keyword>
<accession>A5IL46</accession>
<dbReference type="GO" id="GO:0006298">
    <property type="term" value="P:mismatch repair"/>
    <property type="evidence" value="ECO:0007669"/>
    <property type="project" value="UniProtKB-UniRule"/>
</dbReference>
<dbReference type="Gene3D" id="3.30.1370.100">
    <property type="entry name" value="MutL, C-terminal domain, regulatory subdomain"/>
    <property type="match status" value="1"/>
</dbReference>
<dbReference type="InterPro" id="IPR014721">
    <property type="entry name" value="Ribsml_uS5_D2-typ_fold_subgr"/>
</dbReference>
<name>A5IL46_THEP1</name>
<dbReference type="InterPro" id="IPR020667">
    <property type="entry name" value="DNA_mismatch_repair_MutL"/>
</dbReference>
<dbReference type="InterPro" id="IPR042121">
    <property type="entry name" value="MutL_C_regsub"/>
</dbReference>
<evidence type="ECO:0000313" key="7">
    <source>
        <dbReference type="EMBL" id="ABQ46919.1"/>
    </source>
</evidence>
<dbReference type="Pfam" id="PF01119">
    <property type="entry name" value="DNA_mis_repair"/>
    <property type="match status" value="1"/>
</dbReference>
<dbReference type="Gene3D" id="3.30.230.10">
    <property type="match status" value="1"/>
</dbReference>
<dbReference type="SMART" id="SM01340">
    <property type="entry name" value="DNA_mis_repair"/>
    <property type="match status" value="1"/>
</dbReference>
<dbReference type="Proteomes" id="UP000006558">
    <property type="component" value="Chromosome"/>
</dbReference>
<dbReference type="SUPFAM" id="SSF55874">
    <property type="entry name" value="ATPase domain of HSP90 chaperone/DNA topoisomerase II/histidine kinase"/>
    <property type="match status" value="1"/>
</dbReference>
<dbReference type="SMART" id="SM00853">
    <property type="entry name" value="MutL_C"/>
    <property type="match status" value="1"/>
</dbReference>
<gene>
    <name evidence="4" type="primary">mutL</name>
    <name evidence="7" type="ordered locus">Tpet_0901</name>
</gene>
<dbReference type="InterPro" id="IPR042120">
    <property type="entry name" value="MutL_C_dimsub"/>
</dbReference>
<dbReference type="Pfam" id="PF13589">
    <property type="entry name" value="HATPase_c_3"/>
    <property type="match status" value="1"/>
</dbReference>
<proteinExistence type="inferred from homology"/>
<protein>
    <recommendedName>
        <fullName evidence="4">DNA mismatch repair protein MutL</fullName>
    </recommendedName>
</protein>
<dbReference type="Gene3D" id="3.30.1540.20">
    <property type="entry name" value="MutL, C-terminal domain, dimerisation subdomain"/>
    <property type="match status" value="1"/>
</dbReference>
<evidence type="ECO:0000259" key="5">
    <source>
        <dbReference type="SMART" id="SM00853"/>
    </source>
</evidence>
<evidence type="ECO:0000313" key="8">
    <source>
        <dbReference type="Proteomes" id="UP000006558"/>
    </source>
</evidence>
<dbReference type="InterPro" id="IPR002099">
    <property type="entry name" value="MutL/Mlh/PMS"/>
</dbReference>
<dbReference type="GO" id="GO:0005524">
    <property type="term" value="F:ATP binding"/>
    <property type="evidence" value="ECO:0007669"/>
    <property type="project" value="InterPro"/>
</dbReference>